<evidence type="ECO:0000256" key="12">
    <source>
        <dbReference type="SAM" id="SignalP"/>
    </source>
</evidence>
<dbReference type="InterPro" id="IPR012910">
    <property type="entry name" value="Plug_dom"/>
</dbReference>
<dbReference type="InterPro" id="IPR036942">
    <property type="entry name" value="Beta-barrel_TonB_sf"/>
</dbReference>
<name>A0ABS1KQJ2_9BACT</name>
<evidence type="ECO:0000256" key="8">
    <source>
        <dbReference type="ARBA" id="ARBA00023170"/>
    </source>
</evidence>
<feature type="signal peptide" evidence="12">
    <location>
        <begin position="1"/>
        <end position="23"/>
    </location>
</feature>
<comment type="similarity">
    <text evidence="10 11">Belongs to the TonB-dependent receptor family.</text>
</comment>
<dbReference type="SUPFAM" id="SSF56935">
    <property type="entry name" value="Porins"/>
    <property type="match status" value="1"/>
</dbReference>
<gene>
    <name evidence="15" type="ORF">JI741_10930</name>
</gene>
<keyword evidence="7 10" id="KW-0472">Membrane</keyword>
<evidence type="ECO:0000256" key="4">
    <source>
        <dbReference type="ARBA" id="ARBA00022692"/>
    </source>
</evidence>
<dbReference type="PANTHER" id="PTHR30069:SF29">
    <property type="entry name" value="HEMOGLOBIN AND HEMOGLOBIN-HAPTOGLOBIN-BINDING PROTEIN 1-RELATED"/>
    <property type="match status" value="1"/>
</dbReference>
<keyword evidence="6 11" id="KW-0798">TonB box</keyword>
<evidence type="ECO:0000256" key="5">
    <source>
        <dbReference type="ARBA" id="ARBA00022729"/>
    </source>
</evidence>
<keyword evidence="3 10" id="KW-1134">Transmembrane beta strand</keyword>
<accession>A0ABS1KQJ2</accession>
<feature type="domain" description="TonB-dependent receptor-like beta-barrel" evidence="13">
    <location>
        <begin position="222"/>
        <end position="668"/>
    </location>
</feature>
<keyword evidence="8 15" id="KW-0675">Receptor</keyword>
<dbReference type="Gene3D" id="2.40.170.20">
    <property type="entry name" value="TonB-dependent receptor, beta-barrel domain"/>
    <property type="match status" value="1"/>
</dbReference>
<dbReference type="Pfam" id="PF00593">
    <property type="entry name" value="TonB_dep_Rec_b-barrel"/>
    <property type="match status" value="1"/>
</dbReference>
<sequence length="695" mass="77095">MPSKITLPLACAVMLAFVVPTRAQEQPKEEDLYELSLEQLMNVPINSASKKDETLFDAPLSSYTITRADIDKAGSTSIMEALRLAPGVIVREQTNGVYDIHIRGFDNILRTNEEYTKSNLATLVMIDNRPVFNNNLGGTFWESLPIDLNDVDRIEVVRGPSAPLFGPNAVTGVINIITKRPKDAGIMAHANVQAATPSTFIVNGSFGKKVSEKFNFVLSGNYQDRKRFDDTYYTSAALNTYVPVDQISTRPAEQYPNPDRAMNKYGANAFVNFKPADSVSVDVTLGLQKSEVQKNFLGGNLSTPFTTNRTESQYANIAASIYHFKVRGSFVMGNEDLNVASPPNKYDFKNTNAEAEYEIHLGKVATVVPGVSYQQARYNDKDYYTVPTGSFLNGQEVTINTTSGFLRTDIRPVKALRVIAAVRVDKFSVPDKSYFAYEFATTYKLNESNLVRAAITRSNSGSFIGNDYLNLVIPVGPGTNYTRTGSQNLSLFRIDMVEFGYRSQLSKTLQLDIDVFHQKAENFTALITTSPISQEFRNVPTLAKQTGITFSLNLVPNEKLQFKPFVTFQKTKTEALPDAYVVNVTTTTDSDHKNTPSFYGGYYLNYKPDKKINVNLNGYYFAAHRQYSSDSPTATSAAGDIAGKFLVNLKAAYNITDKFNVFVNGRNILNSNTREYYATDQIGGVYAVGASFHLN</sequence>
<evidence type="ECO:0000256" key="11">
    <source>
        <dbReference type="RuleBase" id="RU003357"/>
    </source>
</evidence>
<evidence type="ECO:0000256" key="9">
    <source>
        <dbReference type="ARBA" id="ARBA00023237"/>
    </source>
</evidence>
<evidence type="ECO:0000259" key="14">
    <source>
        <dbReference type="Pfam" id="PF07715"/>
    </source>
</evidence>
<feature type="domain" description="TonB-dependent receptor plug" evidence="14">
    <location>
        <begin position="56"/>
        <end position="173"/>
    </location>
</feature>
<keyword evidence="5 12" id="KW-0732">Signal</keyword>
<evidence type="ECO:0000259" key="13">
    <source>
        <dbReference type="Pfam" id="PF00593"/>
    </source>
</evidence>
<keyword evidence="4 10" id="KW-0812">Transmembrane</keyword>
<comment type="subcellular location">
    <subcellularLocation>
        <location evidence="1 10">Cell outer membrane</location>
        <topology evidence="1 10">Multi-pass membrane protein</topology>
    </subcellularLocation>
</comment>
<dbReference type="PROSITE" id="PS52016">
    <property type="entry name" value="TONB_DEPENDENT_REC_3"/>
    <property type="match status" value="1"/>
</dbReference>
<evidence type="ECO:0000256" key="1">
    <source>
        <dbReference type="ARBA" id="ARBA00004571"/>
    </source>
</evidence>
<evidence type="ECO:0000256" key="6">
    <source>
        <dbReference type="ARBA" id="ARBA00023077"/>
    </source>
</evidence>
<dbReference type="PANTHER" id="PTHR30069">
    <property type="entry name" value="TONB-DEPENDENT OUTER MEMBRANE RECEPTOR"/>
    <property type="match status" value="1"/>
</dbReference>
<keyword evidence="16" id="KW-1185">Reference proteome</keyword>
<dbReference type="Proteomes" id="UP000613030">
    <property type="component" value="Unassembled WGS sequence"/>
</dbReference>
<proteinExistence type="inferred from homology"/>
<keyword evidence="2 10" id="KW-0813">Transport</keyword>
<evidence type="ECO:0000256" key="10">
    <source>
        <dbReference type="PROSITE-ProRule" id="PRU01360"/>
    </source>
</evidence>
<dbReference type="Gene3D" id="2.170.130.10">
    <property type="entry name" value="TonB-dependent receptor, plug domain"/>
    <property type="match status" value="1"/>
</dbReference>
<dbReference type="InterPro" id="IPR000531">
    <property type="entry name" value="Beta-barrel_TonB"/>
</dbReference>
<dbReference type="InterPro" id="IPR039426">
    <property type="entry name" value="TonB-dep_rcpt-like"/>
</dbReference>
<keyword evidence="9 10" id="KW-0998">Cell outer membrane</keyword>
<feature type="chain" id="PRO_5045558156" evidence="12">
    <location>
        <begin position="24"/>
        <end position="695"/>
    </location>
</feature>
<reference evidence="15 16" key="1">
    <citation type="submission" date="2021-01" db="EMBL/GenBank/DDBJ databases">
        <title>Chryseolinea sp. Jin1 Genome sequencing and assembly.</title>
        <authorList>
            <person name="Kim I."/>
        </authorList>
    </citation>
    <scope>NUCLEOTIDE SEQUENCE [LARGE SCALE GENOMIC DNA]</scope>
    <source>
        <strain evidence="15 16">Jin1</strain>
    </source>
</reference>
<evidence type="ECO:0000313" key="16">
    <source>
        <dbReference type="Proteomes" id="UP000613030"/>
    </source>
</evidence>
<evidence type="ECO:0000256" key="2">
    <source>
        <dbReference type="ARBA" id="ARBA00022448"/>
    </source>
</evidence>
<dbReference type="EMBL" id="JAERRB010000003">
    <property type="protein sequence ID" value="MBL0741735.1"/>
    <property type="molecule type" value="Genomic_DNA"/>
</dbReference>
<protein>
    <submittedName>
        <fullName evidence="15">TonB-dependent receptor</fullName>
    </submittedName>
</protein>
<organism evidence="15 16">
    <name type="scientific">Chryseolinea lacunae</name>
    <dbReference type="NCBI Taxonomy" id="2801331"/>
    <lineage>
        <taxon>Bacteria</taxon>
        <taxon>Pseudomonadati</taxon>
        <taxon>Bacteroidota</taxon>
        <taxon>Cytophagia</taxon>
        <taxon>Cytophagales</taxon>
        <taxon>Fulvivirgaceae</taxon>
        <taxon>Chryseolinea</taxon>
    </lineage>
</organism>
<dbReference type="InterPro" id="IPR037066">
    <property type="entry name" value="Plug_dom_sf"/>
</dbReference>
<dbReference type="Pfam" id="PF07715">
    <property type="entry name" value="Plug"/>
    <property type="match status" value="1"/>
</dbReference>
<evidence type="ECO:0000256" key="7">
    <source>
        <dbReference type="ARBA" id="ARBA00023136"/>
    </source>
</evidence>
<evidence type="ECO:0000256" key="3">
    <source>
        <dbReference type="ARBA" id="ARBA00022452"/>
    </source>
</evidence>
<dbReference type="RefSeq" id="WP_202009142.1">
    <property type="nucleotide sequence ID" value="NZ_JAERRB010000003.1"/>
</dbReference>
<evidence type="ECO:0000313" key="15">
    <source>
        <dbReference type="EMBL" id="MBL0741735.1"/>
    </source>
</evidence>
<comment type="caution">
    <text evidence="15">The sequence shown here is derived from an EMBL/GenBank/DDBJ whole genome shotgun (WGS) entry which is preliminary data.</text>
</comment>